<name>A0A2P8C947_9BACT</name>
<dbReference type="Proteomes" id="UP000240621">
    <property type="component" value="Unassembled WGS sequence"/>
</dbReference>
<dbReference type="EMBL" id="PYGC01000009">
    <property type="protein sequence ID" value="PSK81484.1"/>
    <property type="molecule type" value="Genomic_DNA"/>
</dbReference>
<reference evidence="2 5" key="2">
    <citation type="submission" date="2019-10" db="EMBL/GenBank/DDBJ databases">
        <title>Prolixibacter strains distinguished by the presence of nitrate reductase genes were adept at nitrate-dependent anaerobic corrosion of metallic iron and carbon steel.</title>
        <authorList>
            <person name="Iino T."/>
            <person name="Shono N."/>
            <person name="Ito K."/>
            <person name="Nakamura R."/>
            <person name="Sueoka K."/>
            <person name="Harayama S."/>
            <person name="Ohkuma M."/>
        </authorList>
    </citation>
    <scope>NUCLEOTIDE SEQUENCE [LARGE SCALE GENOMIC DNA]</scope>
    <source>
        <strain evidence="2 5">MIC1-1</strain>
    </source>
</reference>
<proteinExistence type="predicted"/>
<evidence type="ECO:0000313" key="4">
    <source>
        <dbReference type="Proteomes" id="UP000240621"/>
    </source>
</evidence>
<keyword evidence="3" id="KW-0012">Acyltransferase</keyword>
<organism evidence="3 4">
    <name type="scientific">Prolixibacter denitrificans</name>
    <dbReference type="NCBI Taxonomy" id="1541063"/>
    <lineage>
        <taxon>Bacteria</taxon>
        <taxon>Pseudomonadati</taxon>
        <taxon>Bacteroidota</taxon>
        <taxon>Bacteroidia</taxon>
        <taxon>Marinilabiliales</taxon>
        <taxon>Prolixibacteraceae</taxon>
        <taxon>Prolixibacter</taxon>
    </lineage>
</organism>
<keyword evidence="3" id="KW-0808">Transferase</keyword>
<dbReference type="PANTHER" id="PTHR30068">
    <property type="entry name" value="URONATE ISOMERASE"/>
    <property type="match status" value="1"/>
</dbReference>
<dbReference type="Pfam" id="PF01553">
    <property type="entry name" value="Acyltransferase"/>
    <property type="match status" value="1"/>
</dbReference>
<comment type="caution">
    <text evidence="3">The sequence shown here is derived from an EMBL/GenBank/DDBJ whole genome shotgun (WGS) entry which is preliminary data.</text>
</comment>
<dbReference type="PANTHER" id="PTHR30068:SF3">
    <property type="entry name" value="PHOSPHOLIPID_GLYCEROL ACYLTRANSFERASE DOMAIN-CONTAINING PROTEIN"/>
    <property type="match status" value="1"/>
</dbReference>
<dbReference type="EMBL" id="BLAU01000001">
    <property type="protein sequence ID" value="GET21047.1"/>
    <property type="molecule type" value="Genomic_DNA"/>
</dbReference>
<dbReference type="GO" id="GO:0016746">
    <property type="term" value="F:acyltransferase activity"/>
    <property type="evidence" value="ECO:0007669"/>
    <property type="project" value="UniProtKB-KW"/>
</dbReference>
<dbReference type="AlphaFoldDB" id="A0A2P8C947"/>
<reference evidence="3 4" key="1">
    <citation type="submission" date="2018-03" db="EMBL/GenBank/DDBJ databases">
        <title>Genomic Encyclopedia of Archaeal and Bacterial Type Strains, Phase II (KMG-II): from individual species to whole genera.</title>
        <authorList>
            <person name="Goeker M."/>
        </authorList>
    </citation>
    <scope>NUCLEOTIDE SEQUENCE [LARGE SCALE GENOMIC DNA]</scope>
    <source>
        <strain evidence="3 4">DSM 27267</strain>
    </source>
</reference>
<protein>
    <submittedName>
        <fullName evidence="2 3">Acyltransferase</fullName>
    </submittedName>
</protein>
<feature type="domain" description="Phospholipid/glycerol acyltransferase" evidence="1">
    <location>
        <begin position="82"/>
        <end position="192"/>
    </location>
</feature>
<dbReference type="OrthoDB" id="1078132at2"/>
<gene>
    <name evidence="3" type="ORF">CLV93_10990</name>
    <name evidence="2" type="ORF">JCM18694_12930</name>
</gene>
<dbReference type="Proteomes" id="UP000396862">
    <property type="component" value="Unassembled WGS sequence"/>
</dbReference>
<evidence type="ECO:0000259" key="1">
    <source>
        <dbReference type="Pfam" id="PF01553"/>
    </source>
</evidence>
<accession>A0A2P8C947</accession>
<dbReference type="InterPro" id="IPR002123">
    <property type="entry name" value="Plipid/glycerol_acylTrfase"/>
</dbReference>
<dbReference type="GO" id="GO:0019698">
    <property type="term" value="P:D-galacturonate catabolic process"/>
    <property type="evidence" value="ECO:0007669"/>
    <property type="project" value="TreeGrafter"/>
</dbReference>
<evidence type="ECO:0000313" key="2">
    <source>
        <dbReference type="EMBL" id="GET21047.1"/>
    </source>
</evidence>
<evidence type="ECO:0000313" key="5">
    <source>
        <dbReference type="Proteomes" id="UP000396862"/>
    </source>
</evidence>
<sequence length="384" mass="44594">MQSEKKFDEIRPYRDDEVAEVMKRLVADPIFDEVLMTLYQTRERVEEIKAALLLTYNVDDFQTRFMLPYLDKIIENSTEGISIGGLENIDPNKSYVFISNHRDIILDAALMNVEIKKAGLNTTEIAIGSNLLIYQWITDMVKLNRAFVVKRNIPVKQMLMASKTLSEYIRHSIQNRGDSVWIAQREGRTKDGNDLTQVSVLKMMNMSNGADFETGFRELNLVPLSISYEIEPCGNEKVAELLKRQNDPDFSKTEKDDLWSMVSGLKNQKGHVHFEFGKPVVEPLADIAKIGNTNKALKALSEYIDVEIYRNFKLWPNNYIAYDIFYKTQKYSDQYTAEEKEKFLDLTHQRLKLVNEDRDDAMQLWLGMYAVPVFNFENCKCQRK</sequence>
<dbReference type="GO" id="GO:0042840">
    <property type="term" value="P:D-glucuronate catabolic process"/>
    <property type="evidence" value="ECO:0007669"/>
    <property type="project" value="TreeGrafter"/>
</dbReference>
<keyword evidence="5" id="KW-1185">Reference proteome</keyword>
<dbReference type="RefSeq" id="WP_106543162.1">
    <property type="nucleotide sequence ID" value="NZ_BLAU01000001.1"/>
</dbReference>
<evidence type="ECO:0000313" key="3">
    <source>
        <dbReference type="EMBL" id="PSK81484.1"/>
    </source>
</evidence>